<dbReference type="InterPro" id="IPR011744">
    <property type="entry name" value="ATPase_gene1"/>
</dbReference>
<dbReference type="Proteomes" id="UP000248857">
    <property type="component" value="Unassembled WGS sequence"/>
</dbReference>
<reference evidence="3 4" key="1">
    <citation type="journal article" date="2018" name="Sci. Rep.">
        <title>A novel species of the marine cyanobacterium Acaryochloris with a unique pigment content and lifestyle.</title>
        <authorList>
            <person name="Partensky F."/>
            <person name="Six C."/>
            <person name="Ratin M."/>
            <person name="Garczarek L."/>
            <person name="Vaulot D."/>
            <person name="Probert I."/>
            <person name="Calteau A."/>
            <person name="Gourvil P."/>
            <person name="Marie D."/>
            <person name="Grebert T."/>
            <person name="Bouchier C."/>
            <person name="Le Panse S."/>
            <person name="Gachenot M."/>
            <person name="Rodriguez F."/>
            <person name="Garrido J.L."/>
        </authorList>
    </citation>
    <scope>NUCLEOTIDE SEQUENCE [LARGE SCALE GENOMIC DNA]</scope>
    <source>
        <strain evidence="3 4">RCC1774</strain>
    </source>
</reference>
<dbReference type="OrthoDB" id="466056at2"/>
<evidence type="ECO:0008006" key="5">
    <source>
        <dbReference type="Google" id="ProtNLM"/>
    </source>
</evidence>
<sequence length="103" mass="11765">MGKPQHPEDLNPTRKDAFQRQVEGKVDRKIKARQQKKSVWFGLGMFGLVGWSVAIPTLLGIALGVWLDRHISSRYSWTLMMLVIGMGLGCFNAWYWISKESGR</sequence>
<evidence type="ECO:0000313" key="4">
    <source>
        <dbReference type="Proteomes" id="UP000248857"/>
    </source>
</evidence>
<keyword evidence="2" id="KW-0812">Transmembrane</keyword>
<accession>A0A2W1J9F3</accession>
<proteinExistence type="predicted"/>
<keyword evidence="2" id="KW-1133">Transmembrane helix</keyword>
<dbReference type="EMBL" id="PQWO01000025">
    <property type="protein sequence ID" value="PZD70913.1"/>
    <property type="molecule type" value="Genomic_DNA"/>
</dbReference>
<gene>
    <name evidence="3" type="ORF">C1752_08688</name>
</gene>
<dbReference type="AlphaFoldDB" id="A0A2W1J9F3"/>
<dbReference type="Pfam" id="PF09527">
    <property type="entry name" value="ATPase_gene1"/>
    <property type="match status" value="1"/>
</dbReference>
<keyword evidence="2" id="KW-0472">Membrane</keyword>
<feature type="transmembrane region" description="Helical" evidence="2">
    <location>
        <begin position="75"/>
        <end position="97"/>
    </location>
</feature>
<feature type="region of interest" description="Disordered" evidence="1">
    <location>
        <begin position="1"/>
        <end position="21"/>
    </location>
</feature>
<comment type="caution">
    <text evidence="3">The sequence shown here is derived from an EMBL/GenBank/DDBJ whole genome shotgun (WGS) entry which is preliminary data.</text>
</comment>
<protein>
    <recommendedName>
        <fullName evidence="5">ATP synthase protein I</fullName>
    </recommendedName>
</protein>
<dbReference type="RefSeq" id="WP_110988562.1">
    <property type="nucleotide sequence ID" value="NZ_CAWNWM010000025.1"/>
</dbReference>
<evidence type="ECO:0000313" key="3">
    <source>
        <dbReference type="EMBL" id="PZD70913.1"/>
    </source>
</evidence>
<name>A0A2W1J9F3_9CYAN</name>
<evidence type="ECO:0000256" key="2">
    <source>
        <dbReference type="SAM" id="Phobius"/>
    </source>
</evidence>
<dbReference type="NCBIfam" id="TIGR02230">
    <property type="entry name" value="ATPase_gene1"/>
    <property type="match status" value="1"/>
</dbReference>
<feature type="transmembrane region" description="Helical" evidence="2">
    <location>
        <begin position="38"/>
        <end position="63"/>
    </location>
</feature>
<evidence type="ECO:0000256" key="1">
    <source>
        <dbReference type="SAM" id="MobiDB-lite"/>
    </source>
</evidence>
<organism evidence="3 4">
    <name type="scientific">Acaryochloris thomasi RCC1774</name>
    <dbReference type="NCBI Taxonomy" id="1764569"/>
    <lineage>
        <taxon>Bacteria</taxon>
        <taxon>Bacillati</taxon>
        <taxon>Cyanobacteriota</taxon>
        <taxon>Cyanophyceae</taxon>
        <taxon>Acaryochloridales</taxon>
        <taxon>Acaryochloridaceae</taxon>
        <taxon>Acaryochloris</taxon>
        <taxon>Acaryochloris thomasi</taxon>
    </lineage>
</organism>
<dbReference type="InterPro" id="IPR032820">
    <property type="entry name" value="ATPase_put"/>
</dbReference>
<keyword evidence="4" id="KW-1185">Reference proteome</keyword>